<evidence type="ECO:0000256" key="1">
    <source>
        <dbReference type="SAM" id="MobiDB-lite"/>
    </source>
</evidence>
<feature type="transmembrane region" description="Helical" evidence="2">
    <location>
        <begin position="12"/>
        <end position="29"/>
    </location>
</feature>
<accession>A0A6G0X3T9</accession>
<protein>
    <submittedName>
        <fullName evidence="3">Uncharacterized protein</fullName>
    </submittedName>
</protein>
<proteinExistence type="predicted"/>
<dbReference type="Proteomes" id="UP000481153">
    <property type="component" value="Unassembled WGS sequence"/>
</dbReference>
<sequence>MRLGEYLWQKRYQVLLLTQGFTICGIYAHRFGYLDKYMHLLGEESEQQPNPLLTPEKPPLWKKAMDIPTKGP</sequence>
<comment type="caution">
    <text evidence="3">The sequence shown here is derived from an EMBL/GenBank/DDBJ whole genome shotgun (WGS) entry which is preliminary data.</text>
</comment>
<keyword evidence="2" id="KW-1133">Transmembrane helix</keyword>
<reference evidence="3 4" key="1">
    <citation type="submission" date="2019-07" db="EMBL/GenBank/DDBJ databases">
        <title>Genomics analysis of Aphanomyces spp. identifies a new class of oomycete effector associated with host adaptation.</title>
        <authorList>
            <person name="Gaulin E."/>
        </authorList>
    </citation>
    <scope>NUCLEOTIDE SEQUENCE [LARGE SCALE GENOMIC DNA]</scope>
    <source>
        <strain evidence="3 4">ATCC 201684</strain>
    </source>
</reference>
<feature type="region of interest" description="Disordered" evidence="1">
    <location>
        <begin position="47"/>
        <end position="72"/>
    </location>
</feature>
<dbReference type="EMBL" id="VJMJ01000111">
    <property type="protein sequence ID" value="KAF0734519.1"/>
    <property type="molecule type" value="Genomic_DNA"/>
</dbReference>
<keyword evidence="2" id="KW-0472">Membrane</keyword>
<evidence type="ECO:0000256" key="2">
    <source>
        <dbReference type="SAM" id="Phobius"/>
    </source>
</evidence>
<evidence type="ECO:0000313" key="3">
    <source>
        <dbReference type="EMBL" id="KAF0734519.1"/>
    </source>
</evidence>
<organism evidence="3 4">
    <name type="scientific">Aphanomyces euteiches</name>
    <dbReference type="NCBI Taxonomy" id="100861"/>
    <lineage>
        <taxon>Eukaryota</taxon>
        <taxon>Sar</taxon>
        <taxon>Stramenopiles</taxon>
        <taxon>Oomycota</taxon>
        <taxon>Saprolegniomycetes</taxon>
        <taxon>Saprolegniales</taxon>
        <taxon>Verrucalvaceae</taxon>
        <taxon>Aphanomyces</taxon>
    </lineage>
</organism>
<name>A0A6G0X3T9_9STRA</name>
<dbReference type="AlphaFoldDB" id="A0A6G0X3T9"/>
<keyword evidence="2" id="KW-0812">Transmembrane</keyword>
<evidence type="ECO:0000313" key="4">
    <source>
        <dbReference type="Proteomes" id="UP000481153"/>
    </source>
</evidence>
<gene>
    <name evidence="3" type="ORF">Ae201684_008764</name>
</gene>
<keyword evidence="4" id="KW-1185">Reference proteome</keyword>